<dbReference type="AlphaFoldDB" id="A0A7N2L108"/>
<organism evidence="4 5">
    <name type="scientific">Quercus lobata</name>
    <name type="common">Valley oak</name>
    <dbReference type="NCBI Taxonomy" id="97700"/>
    <lineage>
        <taxon>Eukaryota</taxon>
        <taxon>Viridiplantae</taxon>
        <taxon>Streptophyta</taxon>
        <taxon>Embryophyta</taxon>
        <taxon>Tracheophyta</taxon>
        <taxon>Spermatophyta</taxon>
        <taxon>Magnoliopsida</taxon>
        <taxon>eudicotyledons</taxon>
        <taxon>Gunneridae</taxon>
        <taxon>Pentapetalae</taxon>
        <taxon>rosids</taxon>
        <taxon>fabids</taxon>
        <taxon>Fagales</taxon>
        <taxon>Fagaceae</taxon>
        <taxon>Quercus</taxon>
    </lineage>
</organism>
<dbReference type="PROSITE" id="PS51910">
    <property type="entry name" value="GH18_2"/>
    <property type="match status" value="1"/>
</dbReference>
<dbReference type="Gramene" id="QL02p091947:mrna">
    <property type="protein sequence ID" value="QL02p091947:mrna"/>
    <property type="gene ID" value="QL02p091947"/>
</dbReference>
<sequence length="278" mass="30762">MASFNFVYFLSFVFSLFISTGCVIASHPVVKAGYYPSWALDNLPPSAINTSYFTHIIYSFLVPSNVTFKFNISSSEAKNLSNFATTLHHKNPPVKALYSIGGGGVDPDRFGRMASKALTRAPRHIAAKTQKPDLQRQPHAPPRATNGSWNSHTRRQRFSTPSSDHSHTRRQAGLVVHRSTWPENLVIIRALTRFHAPQLSSENHPRAASDSDFGSCSSYTRRHDGLLVHRSTEPEILGLNRAHTRLHAPPYFPASHPRAGFSVTRLPLAGNLLLTSSG</sequence>
<feature type="signal peptide" evidence="2">
    <location>
        <begin position="1"/>
        <end position="25"/>
    </location>
</feature>
<dbReference type="Gene3D" id="3.20.20.80">
    <property type="entry name" value="Glycosidases"/>
    <property type="match status" value="1"/>
</dbReference>
<dbReference type="GO" id="GO:0006032">
    <property type="term" value="P:chitin catabolic process"/>
    <property type="evidence" value="ECO:0007669"/>
    <property type="project" value="TreeGrafter"/>
</dbReference>
<dbReference type="EnsemblPlants" id="QL02p091947:mrna">
    <property type="protein sequence ID" value="QL02p091947:mrna"/>
    <property type="gene ID" value="QL02p091947"/>
</dbReference>
<dbReference type="GO" id="GO:0008061">
    <property type="term" value="F:chitin binding"/>
    <property type="evidence" value="ECO:0007669"/>
    <property type="project" value="TreeGrafter"/>
</dbReference>
<reference evidence="5" key="1">
    <citation type="journal article" date="2016" name="G3 (Bethesda)">
        <title>First Draft Assembly and Annotation of the Genome of a California Endemic Oak Quercus lobata Nee (Fagaceae).</title>
        <authorList>
            <person name="Sork V.L."/>
            <person name="Fitz-Gibbon S.T."/>
            <person name="Puiu D."/>
            <person name="Crepeau M."/>
            <person name="Gugger P.F."/>
            <person name="Sherman R."/>
            <person name="Stevens K."/>
            <person name="Langley C.H."/>
            <person name="Pellegrini M."/>
            <person name="Salzberg S.L."/>
        </authorList>
    </citation>
    <scope>NUCLEOTIDE SEQUENCE [LARGE SCALE GENOMIC DNA]</scope>
    <source>
        <strain evidence="5">cv. SW786</strain>
    </source>
</reference>
<dbReference type="InterPro" id="IPR001223">
    <property type="entry name" value="Glyco_hydro18_cat"/>
</dbReference>
<dbReference type="SUPFAM" id="SSF51445">
    <property type="entry name" value="(Trans)glycosidases"/>
    <property type="match status" value="1"/>
</dbReference>
<feature type="domain" description="GH18" evidence="3">
    <location>
        <begin position="29"/>
        <end position="121"/>
    </location>
</feature>
<evidence type="ECO:0000313" key="4">
    <source>
        <dbReference type="EnsemblPlants" id="QL02p091947:mrna"/>
    </source>
</evidence>
<dbReference type="Pfam" id="PF00704">
    <property type="entry name" value="Glyco_hydro_18"/>
    <property type="match status" value="1"/>
</dbReference>
<evidence type="ECO:0000259" key="3">
    <source>
        <dbReference type="PROSITE" id="PS51910"/>
    </source>
</evidence>
<dbReference type="PANTHER" id="PTHR11177">
    <property type="entry name" value="CHITINASE"/>
    <property type="match status" value="1"/>
</dbReference>
<dbReference type="GO" id="GO:0005975">
    <property type="term" value="P:carbohydrate metabolic process"/>
    <property type="evidence" value="ECO:0007669"/>
    <property type="project" value="InterPro"/>
</dbReference>
<dbReference type="InterPro" id="IPR050314">
    <property type="entry name" value="Glycosyl_Hydrlase_18"/>
</dbReference>
<keyword evidence="5" id="KW-1185">Reference proteome</keyword>
<dbReference type="InParanoid" id="A0A7N2L108"/>
<name>A0A7N2L108_QUELO</name>
<protein>
    <recommendedName>
        <fullName evidence="3">GH18 domain-containing protein</fullName>
    </recommendedName>
</protein>
<dbReference type="Proteomes" id="UP000594261">
    <property type="component" value="Chromosome 2"/>
</dbReference>
<evidence type="ECO:0000256" key="2">
    <source>
        <dbReference type="SAM" id="SignalP"/>
    </source>
</evidence>
<dbReference type="GO" id="GO:0005576">
    <property type="term" value="C:extracellular region"/>
    <property type="evidence" value="ECO:0007669"/>
    <property type="project" value="TreeGrafter"/>
</dbReference>
<dbReference type="GO" id="GO:0004568">
    <property type="term" value="F:chitinase activity"/>
    <property type="evidence" value="ECO:0007669"/>
    <property type="project" value="TreeGrafter"/>
</dbReference>
<keyword evidence="2" id="KW-0732">Signal</keyword>
<dbReference type="PANTHER" id="PTHR11177:SF396">
    <property type="entry name" value="NOD FACTOR HYDROLASE PROTEIN 1"/>
    <property type="match status" value="1"/>
</dbReference>
<dbReference type="InterPro" id="IPR017853">
    <property type="entry name" value="GH"/>
</dbReference>
<accession>A0A7N2L108</accession>
<reference evidence="4" key="2">
    <citation type="submission" date="2021-01" db="UniProtKB">
        <authorList>
            <consortium name="EnsemblPlants"/>
        </authorList>
    </citation>
    <scope>IDENTIFICATION</scope>
</reference>
<proteinExistence type="predicted"/>
<feature type="chain" id="PRO_5029850854" description="GH18 domain-containing protein" evidence="2">
    <location>
        <begin position="26"/>
        <end position="278"/>
    </location>
</feature>
<evidence type="ECO:0000313" key="5">
    <source>
        <dbReference type="Proteomes" id="UP000594261"/>
    </source>
</evidence>
<feature type="region of interest" description="Disordered" evidence="1">
    <location>
        <begin position="120"/>
        <end position="171"/>
    </location>
</feature>
<evidence type="ECO:0000256" key="1">
    <source>
        <dbReference type="SAM" id="MobiDB-lite"/>
    </source>
</evidence>